<feature type="transmembrane region" description="Helical" evidence="1">
    <location>
        <begin position="27"/>
        <end position="46"/>
    </location>
</feature>
<organism evidence="2 3">
    <name type="scientific">Acinetobacter oleivorans</name>
    <dbReference type="NCBI Taxonomy" id="1148157"/>
    <lineage>
        <taxon>Bacteria</taxon>
        <taxon>Pseudomonadati</taxon>
        <taxon>Pseudomonadota</taxon>
        <taxon>Gammaproteobacteria</taxon>
        <taxon>Moraxellales</taxon>
        <taxon>Moraxellaceae</taxon>
        <taxon>Acinetobacter</taxon>
    </lineage>
</organism>
<gene>
    <name evidence="2" type="ORF">DH17_05885</name>
</gene>
<keyword evidence="1" id="KW-0812">Transmembrane</keyword>
<sequence length="157" mass="18433">MINSEYILPYNYSIEILNKFVNKFTGLPFITISPLLPLILFPKYFIVSMPVKLKYNLMPYVDSKELSQDNYENNKLDAEIIRKKINDYLTNNKEKITESLILSNIFSFGSNKKVTFNNLFQHFVEGELSRKLTRLEKLQYKLPLIGYLTIKHNAVIN</sequence>
<keyword evidence="1" id="KW-0472">Membrane</keyword>
<name>A0A0B2U4K4_9GAMM</name>
<keyword evidence="1" id="KW-1133">Transmembrane helix</keyword>
<evidence type="ECO:0000256" key="1">
    <source>
        <dbReference type="SAM" id="Phobius"/>
    </source>
</evidence>
<reference evidence="2 3" key="1">
    <citation type="submission" date="2014-03" db="EMBL/GenBank/DDBJ databases">
        <title>Genome sequence of the diesel-degrader and plant-growth promoter Acinetobacter oleivorans PF-1 isolated from the roots of poplar tree.</title>
        <authorList>
            <person name="Gkorezis P."/>
            <person name="van Hamme J."/>
            <person name="Rineau F."/>
            <person name="Vangronsveld J."/>
            <person name="Francetti A."/>
        </authorList>
    </citation>
    <scope>NUCLEOTIDE SEQUENCE [LARGE SCALE GENOMIC DNA]</scope>
    <source>
        <strain evidence="2 3">PF1</strain>
    </source>
</reference>
<protein>
    <submittedName>
        <fullName evidence="2">Uncharacterized protein</fullName>
    </submittedName>
</protein>
<proteinExistence type="predicted"/>
<comment type="caution">
    <text evidence="2">The sequence shown here is derived from an EMBL/GenBank/DDBJ whole genome shotgun (WGS) entry which is preliminary data.</text>
</comment>
<dbReference type="AlphaFoldDB" id="A0A0B2U4K4"/>
<evidence type="ECO:0000313" key="2">
    <source>
        <dbReference type="EMBL" id="KHN65861.1"/>
    </source>
</evidence>
<dbReference type="EMBL" id="JHQK01000018">
    <property type="protein sequence ID" value="KHN65861.1"/>
    <property type="molecule type" value="Genomic_DNA"/>
</dbReference>
<dbReference type="Proteomes" id="UP000031012">
    <property type="component" value="Unassembled WGS sequence"/>
</dbReference>
<evidence type="ECO:0000313" key="3">
    <source>
        <dbReference type="Proteomes" id="UP000031012"/>
    </source>
</evidence>
<accession>A0A0B2U4K4</accession>